<proteinExistence type="predicted"/>
<evidence type="ECO:0000313" key="2">
    <source>
        <dbReference type="EMBL" id="KAK7498782.1"/>
    </source>
</evidence>
<feature type="region of interest" description="Disordered" evidence="1">
    <location>
        <begin position="1"/>
        <end position="25"/>
    </location>
</feature>
<reference evidence="2 3" key="1">
    <citation type="journal article" date="2023" name="Sci. Data">
        <title>Genome assembly of the Korean intertidal mud-creeper Batillaria attramentaria.</title>
        <authorList>
            <person name="Patra A.K."/>
            <person name="Ho P.T."/>
            <person name="Jun S."/>
            <person name="Lee S.J."/>
            <person name="Kim Y."/>
            <person name="Won Y.J."/>
        </authorList>
    </citation>
    <scope>NUCLEOTIDE SEQUENCE [LARGE SCALE GENOMIC DNA]</scope>
    <source>
        <strain evidence="2">Wonlab-2016</strain>
    </source>
</reference>
<evidence type="ECO:0000256" key="1">
    <source>
        <dbReference type="SAM" id="MobiDB-lite"/>
    </source>
</evidence>
<keyword evidence="3" id="KW-1185">Reference proteome</keyword>
<evidence type="ECO:0000313" key="3">
    <source>
        <dbReference type="Proteomes" id="UP001519460"/>
    </source>
</evidence>
<sequence length="69" mass="8162">MLEQRRLFPQLVSDESRQTSPRNSQQIGYFKSDRDLFFQLLIDPLHLDSGTHCRNGERQRGVKFANDMH</sequence>
<gene>
    <name evidence="2" type="ORF">BaRGS_00009874</name>
</gene>
<accession>A0ABD0LGY8</accession>
<dbReference type="AlphaFoldDB" id="A0ABD0LGY8"/>
<name>A0ABD0LGY8_9CAEN</name>
<comment type="caution">
    <text evidence="2">The sequence shown here is derived from an EMBL/GenBank/DDBJ whole genome shotgun (WGS) entry which is preliminary data.</text>
</comment>
<dbReference type="EMBL" id="JACVVK020000048">
    <property type="protein sequence ID" value="KAK7498782.1"/>
    <property type="molecule type" value="Genomic_DNA"/>
</dbReference>
<dbReference type="Proteomes" id="UP001519460">
    <property type="component" value="Unassembled WGS sequence"/>
</dbReference>
<protein>
    <submittedName>
        <fullName evidence="2">Uncharacterized protein</fullName>
    </submittedName>
</protein>
<organism evidence="2 3">
    <name type="scientific">Batillaria attramentaria</name>
    <dbReference type="NCBI Taxonomy" id="370345"/>
    <lineage>
        <taxon>Eukaryota</taxon>
        <taxon>Metazoa</taxon>
        <taxon>Spiralia</taxon>
        <taxon>Lophotrochozoa</taxon>
        <taxon>Mollusca</taxon>
        <taxon>Gastropoda</taxon>
        <taxon>Caenogastropoda</taxon>
        <taxon>Sorbeoconcha</taxon>
        <taxon>Cerithioidea</taxon>
        <taxon>Batillariidae</taxon>
        <taxon>Batillaria</taxon>
    </lineage>
</organism>